<accession>A0ABT2K3U3</accession>
<name>A0ABT2K3U3_9ACTN</name>
<keyword evidence="2" id="KW-0378">Hydrolase</keyword>
<dbReference type="Pfam" id="PF13365">
    <property type="entry name" value="Trypsin_2"/>
    <property type="match status" value="1"/>
</dbReference>
<proteinExistence type="predicted"/>
<dbReference type="RefSeq" id="WP_260222203.1">
    <property type="nucleotide sequence ID" value="NZ_JAJAGO010000030.1"/>
</dbReference>
<dbReference type="Gene3D" id="2.40.10.120">
    <property type="match status" value="1"/>
</dbReference>
<feature type="region of interest" description="Disordered" evidence="1">
    <location>
        <begin position="468"/>
        <end position="496"/>
    </location>
</feature>
<comment type="caution">
    <text evidence="2">The sequence shown here is derived from an EMBL/GenBank/DDBJ whole genome shotgun (WGS) entry which is preliminary data.</text>
</comment>
<dbReference type="GO" id="GO:0006508">
    <property type="term" value="P:proteolysis"/>
    <property type="evidence" value="ECO:0007669"/>
    <property type="project" value="UniProtKB-KW"/>
</dbReference>
<protein>
    <submittedName>
        <fullName evidence="2">Serine protease</fullName>
    </submittedName>
</protein>
<evidence type="ECO:0000313" key="2">
    <source>
        <dbReference type="EMBL" id="MCT2594831.1"/>
    </source>
</evidence>
<feature type="compositionally biased region" description="Pro residues" evidence="1">
    <location>
        <begin position="481"/>
        <end position="492"/>
    </location>
</feature>
<dbReference type="Proteomes" id="UP001156389">
    <property type="component" value="Unassembled WGS sequence"/>
</dbReference>
<organism evidence="2 3">
    <name type="scientific">Streptomyces gossypii</name>
    <dbReference type="NCBI Taxonomy" id="2883101"/>
    <lineage>
        <taxon>Bacteria</taxon>
        <taxon>Bacillati</taxon>
        <taxon>Actinomycetota</taxon>
        <taxon>Actinomycetes</taxon>
        <taxon>Kitasatosporales</taxon>
        <taxon>Streptomycetaceae</taxon>
        <taxon>Streptomyces</taxon>
    </lineage>
</organism>
<keyword evidence="3" id="KW-1185">Reference proteome</keyword>
<reference evidence="2 3" key="1">
    <citation type="submission" date="2021-10" db="EMBL/GenBank/DDBJ databases">
        <title>Streptomyces gossypii sp. nov., isolated from soil collected from cotton field.</title>
        <authorList>
            <person name="Ge X."/>
            <person name="Chen X."/>
            <person name="Liu W."/>
        </authorList>
    </citation>
    <scope>NUCLEOTIDE SEQUENCE [LARGE SCALE GENOMIC DNA]</scope>
    <source>
        <strain evidence="2 3">N2-109</strain>
    </source>
</reference>
<dbReference type="SUPFAM" id="SSF50494">
    <property type="entry name" value="Trypsin-like serine proteases"/>
    <property type="match status" value="1"/>
</dbReference>
<dbReference type="EMBL" id="JAJAGO010000030">
    <property type="protein sequence ID" value="MCT2594831.1"/>
    <property type="molecule type" value="Genomic_DNA"/>
</dbReference>
<keyword evidence="2" id="KW-0645">Protease</keyword>
<gene>
    <name evidence="2" type="ORF">LHJ74_33810</name>
</gene>
<dbReference type="GO" id="GO:0008233">
    <property type="term" value="F:peptidase activity"/>
    <property type="evidence" value="ECO:0007669"/>
    <property type="project" value="UniProtKB-KW"/>
</dbReference>
<feature type="region of interest" description="Disordered" evidence="1">
    <location>
        <begin position="542"/>
        <end position="576"/>
    </location>
</feature>
<dbReference type="InterPro" id="IPR009003">
    <property type="entry name" value="Peptidase_S1_PA"/>
</dbReference>
<evidence type="ECO:0000313" key="3">
    <source>
        <dbReference type="Proteomes" id="UP001156389"/>
    </source>
</evidence>
<evidence type="ECO:0000256" key="1">
    <source>
        <dbReference type="SAM" id="MobiDB-lite"/>
    </source>
</evidence>
<sequence>MAAVSAETALARVCDLAGRPRGTAFTADDHGTLVTSHEAVDGLSRVVVHAAHGRTCLVEAEHITPLPDGNLALVRTSGLDLPPLVIGADRTPPEGTPVRLWDGHWLEARIAGTASAIYTSTERYHPLDGVLVLEFPEAVAAQLRLSRRASGTPVLDAATGSVLAVLGTALHAPRGRRSAFAVPPHTAGRLPHRDGAVARLLRRNGATVPGFGPDLNLAGVLQLTTVPVRTPPRGGGRLVARPEIAEELRRFGASEALVTALVGAPGTGRTTELAAYADRRVQGVAPAPTIWLRGAELREGDDSVRAAVARMLSGAGRVVLAQAGACVGTGMAVGGPPVGHAWAAPAADAPGSGDPSSVQGGIAPEAGFCRWGDLPTVGDPREVDPDSVARLARQAGRALLVVLDAPEEMPPPLARELCRWTTGTSGWLRATGARLALACRPEFWEQAAVNFPAGTLYLPGGEAAVGGAARQPTVRGTGGASPPPCEPSPPPCVRVGDLTPEQAARARERHGLSDGAVAWADAAHPLALRMLAEVKRAQRDVPMADATTEQDEAANADAATRKAAPDPEDGPVAAHAPGRPEIFSAYLDLVALRVALRLAAADRPSPPCGAVRRLAARVAGQLHEAARHCLGPGQGQLDRMTFEQIFPGGGGWCEAVLAEGVFAPAGDGYRFEDEEFADWFQGTHLQLDTALAALVHHSGDGSGSDEAGHAPVPRHRIGPVVQALLLCADREGPDALARRLNQLVAALRAAVPPAPSEATSAQAERGWWAARLLGVTLPRVPDAEPYADVLRALAEHIVAVGGSPGFGPPFWLSLSLSIPARLELLRRLLPADPPPGGAVGGRGRYLDAVGELLVAAPHTVQPLLCSWFDDVRALRGDRTPPSVGPVRSGGAGAVGGPPTVADAAQALLYTHRAPDAAVLLETLADATHPRAGELLAELAHDEPSALCRAVARWARDPRAERRRTAAVYGLRTARYATADADRDRLRTTALALLSRPGDHALHGHALALLVRDPARRARHLDEALAHFTWSGSPELASALGTALATHPEPVLAAFRVRLRQPGAVAREGLRVLAEASGTGPVLRAAGLVREYAELEPQATGEAVATFVRRRLSAGTAEHSVLRPLVDELLRARPASVRVPLAGVLGAAEGRPGEELRAALLAGESEPVVLDAVLDAFVRHGGLRHGAEQVRHLALLMGRTAEGAALFGQRLIALSRHLPEFATRLHSWTQADPEAWAALVGPSAPHTCAAPTESPGA</sequence>